<dbReference type="SUPFAM" id="SSF54928">
    <property type="entry name" value="RNA-binding domain, RBD"/>
    <property type="match status" value="1"/>
</dbReference>
<gene>
    <name evidence="4" type="ORF">Din_019390</name>
</gene>
<dbReference type="EMBL" id="GHES01019390">
    <property type="protein sequence ID" value="MPA49949.1"/>
    <property type="molecule type" value="Transcribed_RNA"/>
</dbReference>
<dbReference type="SMART" id="SM00360">
    <property type="entry name" value="RRM"/>
    <property type="match status" value="1"/>
</dbReference>
<evidence type="ECO:0000256" key="1">
    <source>
        <dbReference type="ARBA" id="ARBA00022884"/>
    </source>
</evidence>
<accession>A0A5B6ZZZ6</accession>
<keyword evidence="1 2" id="KW-0694">RNA-binding</keyword>
<organism evidence="4">
    <name type="scientific">Davidia involucrata</name>
    <name type="common">Dove tree</name>
    <dbReference type="NCBI Taxonomy" id="16924"/>
    <lineage>
        <taxon>Eukaryota</taxon>
        <taxon>Viridiplantae</taxon>
        <taxon>Streptophyta</taxon>
        <taxon>Embryophyta</taxon>
        <taxon>Tracheophyta</taxon>
        <taxon>Spermatophyta</taxon>
        <taxon>Magnoliopsida</taxon>
        <taxon>eudicotyledons</taxon>
        <taxon>Gunneridae</taxon>
        <taxon>Pentapetalae</taxon>
        <taxon>asterids</taxon>
        <taxon>Cornales</taxon>
        <taxon>Nyssaceae</taxon>
        <taxon>Davidia</taxon>
    </lineage>
</organism>
<name>A0A5B6ZZZ6_DAVIN</name>
<evidence type="ECO:0000256" key="2">
    <source>
        <dbReference type="PROSITE-ProRule" id="PRU00176"/>
    </source>
</evidence>
<dbReference type="PANTHER" id="PTHR10352">
    <property type="entry name" value="EUKARYOTIC TRANSLATION INITIATION FACTOR 3 SUBUNIT G"/>
    <property type="match status" value="1"/>
</dbReference>
<feature type="domain" description="RRM" evidence="3">
    <location>
        <begin position="23"/>
        <end position="106"/>
    </location>
</feature>
<dbReference type="AlphaFoldDB" id="A0A5B6ZZZ6"/>
<dbReference type="Gene3D" id="3.30.70.330">
    <property type="match status" value="1"/>
</dbReference>
<reference evidence="4" key="1">
    <citation type="submission" date="2019-08" db="EMBL/GenBank/DDBJ databases">
        <title>Reference gene set and small RNA set construction with multiple tissues from Davidia involucrata Baill.</title>
        <authorList>
            <person name="Yang H."/>
            <person name="Zhou C."/>
            <person name="Li G."/>
            <person name="Wang J."/>
            <person name="Gao P."/>
            <person name="Wang M."/>
            <person name="Wang R."/>
            <person name="Zhao Y."/>
        </authorList>
    </citation>
    <scope>NUCLEOTIDE SEQUENCE</scope>
    <source>
        <tissue evidence="4">Mixed with DoveR01_LX</tissue>
    </source>
</reference>
<dbReference type="InterPro" id="IPR035979">
    <property type="entry name" value="RBD_domain_sf"/>
</dbReference>
<sequence length="260" mass="26745">MASCQLASAGPVPNHPVPDSTGRKIYVANVGPQVNPDKLRSFFAKFGEIEEGPLGHDPVTGKLKGFAIFVYKTAEGCKKALEEPIKVFEGCQLQCRRAVEGHRTNKNQTGLLGASGAAAIHQADINTLNYGVGVNPGMLSHNVNPAAVLVGQNPGMGLANPMMASVFNQTALAPSVAPGLSPSIGATPSLGFSGNYGINNINPSMIGSYGSKAALQGLGAYQNQSAQLGYSSAGATAAAATRPQSGFGFMGTTFPSYFGR</sequence>
<evidence type="ECO:0000313" key="4">
    <source>
        <dbReference type="EMBL" id="MPA49949.1"/>
    </source>
</evidence>
<evidence type="ECO:0000259" key="3">
    <source>
        <dbReference type="PROSITE" id="PS50102"/>
    </source>
</evidence>
<dbReference type="GO" id="GO:0003723">
    <property type="term" value="F:RNA binding"/>
    <property type="evidence" value="ECO:0007669"/>
    <property type="project" value="UniProtKB-UniRule"/>
</dbReference>
<dbReference type="Pfam" id="PF00076">
    <property type="entry name" value="RRM_1"/>
    <property type="match status" value="1"/>
</dbReference>
<dbReference type="InterPro" id="IPR000504">
    <property type="entry name" value="RRM_dom"/>
</dbReference>
<proteinExistence type="predicted"/>
<dbReference type="PROSITE" id="PS50102">
    <property type="entry name" value="RRM"/>
    <property type="match status" value="1"/>
</dbReference>
<dbReference type="InterPro" id="IPR012677">
    <property type="entry name" value="Nucleotide-bd_a/b_plait_sf"/>
</dbReference>
<protein>
    <submittedName>
        <fullName evidence="4">Putative UBP1-associated protein 2A-like</fullName>
    </submittedName>
</protein>